<name>A0A438IDV2_VITVI</name>
<organism evidence="1 2">
    <name type="scientific">Vitis vinifera</name>
    <name type="common">Grape</name>
    <dbReference type="NCBI Taxonomy" id="29760"/>
    <lineage>
        <taxon>Eukaryota</taxon>
        <taxon>Viridiplantae</taxon>
        <taxon>Streptophyta</taxon>
        <taxon>Embryophyta</taxon>
        <taxon>Tracheophyta</taxon>
        <taxon>Spermatophyta</taxon>
        <taxon>Magnoliopsida</taxon>
        <taxon>eudicotyledons</taxon>
        <taxon>Gunneridae</taxon>
        <taxon>Pentapetalae</taxon>
        <taxon>rosids</taxon>
        <taxon>Vitales</taxon>
        <taxon>Vitaceae</taxon>
        <taxon>Viteae</taxon>
        <taxon>Vitis</taxon>
    </lineage>
</organism>
<protein>
    <submittedName>
        <fullName evidence="1">Uncharacterized protein</fullName>
    </submittedName>
</protein>
<evidence type="ECO:0000313" key="1">
    <source>
        <dbReference type="EMBL" id="RVW94884.1"/>
    </source>
</evidence>
<dbReference type="Proteomes" id="UP000288805">
    <property type="component" value="Unassembled WGS sequence"/>
</dbReference>
<sequence length="127" mass="14031">MIEIVEVDNLQAYIDNDAIEADSTVCLSTYTDLDTCGTSLGDAIPRVLVSLSMAQAISTSCSSTDVMPVAITNMVIKNKEVKKLEWSKGLFYFNSPIGEQVVELASTIEYRDLSSKSFIVEWYFSLP</sequence>
<gene>
    <name evidence="1" type="ORF">CK203_034524</name>
</gene>
<comment type="caution">
    <text evidence="1">The sequence shown here is derived from an EMBL/GenBank/DDBJ whole genome shotgun (WGS) entry which is preliminary data.</text>
</comment>
<evidence type="ECO:0000313" key="2">
    <source>
        <dbReference type="Proteomes" id="UP000288805"/>
    </source>
</evidence>
<dbReference type="AlphaFoldDB" id="A0A438IDV2"/>
<proteinExistence type="predicted"/>
<dbReference type="EMBL" id="QGNW01000118">
    <property type="protein sequence ID" value="RVW94884.1"/>
    <property type="molecule type" value="Genomic_DNA"/>
</dbReference>
<reference evidence="1 2" key="1">
    <citation type="journal article" date="2018" name="PLoS Genet.">
        <title>Population sequencing reveals clonal diversity and ancestral inbreeding in the grapevine cultivar Chardonnay.</title>
        <authorList>
            <person name="Roach M.J."/>
            <person name="Johnson D.L."/>
            <person name="Bohlmann J."/>
            <person name="van Vuuren H.J."/>
            <person name="Jones S.J."/>
            <person name="Pretorius I.S."/>
            <person name="Schmidt S.A."/>
            <person name="Borneman A.R."/>
        </authorList>
    </citation>
    <scope>NUCLEOTIDE SEQUENCE [LARGE SCALE GENOMIC DNA]</scope>
    <source>
        <strain evidence="2">cv. Chardonnay</strain>
        <tissue evidence="1">Leaf</tissue>
    </source>
</reference>
<accession>A0A438IDV2</accession>